<dbReference type="PANTHER" id="PTHR21294">
    <property type="entry name" value="ELECTRON TRANSFER FLAVOPROTEIN BETA-SUBUNIT"/>
    <property type="match status" value="1"/>
</dbReference>
<dbReference type="GO" id="GO:0009055">
    <property type="term" value="F:electron transfer activity"/>
    <property type="evidence" value="ECO:0007669"/>
    <property type="project" value="InterPro"/>
</dbReference>
<sequence length="270" mass="29121">MFKTKMLYQQGGSRMNIVVCLKQTFDTEALIVLKDGKIDPTGVTLVINPDDEYAVEEGIRLKEKHGGEVVIVAIGNNRTPEAIRTALAMGADRAALIDDPALAEADDQSNIEALAQYISTLNYDIILTGIANVDTGSVQLAQRLAERLNLPCANMVTKLDIEGTKATTLREIDGGKEILELPLPAVIAAQQGLNEPRYPSVPGIMKAKKKELKTFKLPDLGIDASSVGTQIQIEKITLPVARRTGHMIQGEPAEAAGELARILSAEKKVL</sequence>
<comment type="subunit">
    <text evidence="2">Heterodimer of an alpha and a beta subunit.</text>
</comment>
<dbReference type="PANTHER" id="PTHR21294:SF8">
    <property type="entry name" value="ELECTRON TRANSFER FLAVOPROTEIN SUBUNIT BETA"/>
    <property type="match status" value="1"/>
</dbReference>
<dbReference type="Gene3D" id="3.40.50.620">
    <property type="entry name" value="HUPs"/>
    <property type="match status" value="1"/>
</dbReference>
<accession>G9XU20</accession>
<comment type="similarity">
    <text evidence="1">Belongs to the ETF beta-subunit/FixA family.</text>
</comment>
<proteinExistence type="inferred from homology"/>
<dbReference type="EMBL" id="AFZX01000116">
    <property type="protein sequence ID" value="EHL04905.1"/>
    <property type="molecule type" value="Genomic_DNA"/>
</dbReference>
<evidence type="ECO:0000256" key="2">
    <source>
        <dbReference type="ARBA" id="ARBA00011355"/>
    </source>
</evidence>
<evidence type="ECO:0000256" key="1">
    <source>
        <dbReference type="ARBA" id="ARBA00007557"/>
    </source>
</evidence>
<dbReference type="Pfam" id="PF01012">
    <property type="entry name" value="ETF"/>
    <property type="match status" value="1"/>
</dbReference>
<comment type="caution">
    <text evidence="7">The sequence shown here is derived from an EMBL/GenBank/DDBJ whole genome shotgun (WGS) entry which is preliminary data.</text>
</comment>
<name>G9XU20_DESHA</name>
<evidence type="ECO:0000313" key="8">
    <source>
        <dbReference type="Proteomes" id="UP000004416"/>
    </source>
</evidence>
<organism evidence="7 8">
    <name type="scientific">Desulfitobacterium hafniense DP7</name>
    <dbReference type="NCBI Taxonomy" id="537010"/>
    <lineage>
        <taxon>Bacteria</taxon>
        <taxon>Bacillati</taxon>
        <taxon>Bacillota</taxon>
        <taxon>Clostridia</taxon>
        <taxon>Eubacteriales</taxon>
        <taxon>Desulfitobacteriaceae</taxon>
        <taxon>Desulfitobacterium</taxon>
    </lineage>
</organism>
<reference evidence="7 8" key="1">
    <citation type="submission" date="2011-08" db="EMBL/GenBank/DDBJ databases">
        <authorList>
            <person name="Weinstock G."/>
            <person name="Sodergren E."/>
            <person name="Clifton S."/>
            <person name="Fulton L."/>
            <person name="Fulton B."/>
            <person name="Courtney L."/>
            <person name="Fronick C."/>
            <person name="Harrison M."/>
            <person name="Strong C."/>
            <person name="Farmer C."/>
            <person name="Delahaunty K."/>
            <person name="Markovic C."/>
            <person name="Hall O."/>
            <person name="Minx P."/>
            <person name="Tomlinson C."/>
            <person name="Mitreva M."/>
            <person name="Hou S."/>
            <person name="Chen J."/>
            <person name="Wollam A."/>
            <person name="Pepin K.H."/>
            <person name="Johnson M."/>
            <person name="Bhonagiri V."/>
            <person name="Zhang X."/>
            <person name="Suruliraj S."/>
            <person name="Warren W."/>
            <person name="Chinwalla A."/>
            <person name="Mardis E.R."/>
            <person name="Wilson R.K."/>
        </authorList>
    </citation>
    <scope>NUCLEOTIDE SEQUENCE [LARGE SCALE GENOMIC DNA]</scope>
    <source>
        <strain evidence="7 8">DP7</strain>
    </source>
</reference>
<dbReference type="InterPro" id="IPR012255">
    <property type="entry name" value="ETF_b"/>
</dbReference>
<dbReference type="CDD" id="cd01714">
    <property type="entry name" value="ETF_beta"/>
    <property type="match status" value="1"/>
</dbReference>
<evidence type="ECO:0000259" key="6">
    <source>
        <dbReference type="SMART" id="SM00893"/>
    </source>
</evidence>
<dbReference type="Proteomes" id="UP000004416">
    <property type="component" value="Unassembled WGS sequence"/>
</dbReference>
<dbReference type="AlphaFoldDB" id="G9XU20"/>
<protein>
    <recommendedName>
        <fullName evidence="3">Electron transfer flavoprotein subunit beta</fullName>
    </recommendedName>
</protein>
<evidence type="ECO:0000256" key="4">
    <source>
        <dbReference type="ARBA" id="ARBA00022448"/>
    </source>
</evidence>
<dbReference type="SMART" id="SM00893">
    <property type="entry name" value="ETF"/>
    <property type="match status" value="1"/>
</dbReference>
<dbReference type="InterPro" id="IPR014730">
    <property type="entry name" value="ETF_a/b_N"/>
</dbReference>
<dbReference type="HOGENOM" id="CLU_060196_1_0_9"/>
<dbReference type="InterPro" id="IPR033948">
    <property type="entry name" value="ETF_beta_N"/>
</dbReference>
<dbReference type="InterPro" id="IPR014729">
    <property type="entry name" value="Rossmann-like_a/b/a_fold"/>
</dbReference>
<evidence type="ECO:0000256" key="5">
    <source>
        <dbReference type="ARBA" id="ARBA00022982"/>
    </source>
</evidence>
<dbReference type="PIRSF" id="PIRSF000090">
    <property type="entry name" value="Beta-ETF"/>
    <property type="match status" value="1"/>
</dbReference>
<feature type="domain" description="Electron transfer flavoprotein alpha/beta-subunit N-terminal" evidence="6">
    <location>
        <begin position="35"/>
        <end position="224"/>
    </location>
</feature>
<dbReference type="SUPFAM" id="SSF52402">
    <property type="entry name" value="Adenine nucleotide alpha hydrolases-like"/>
    <property type="match status" value="1"/>
</dbReference>
<evidence type="ECO:0000256" key="3">
    <source>
        <dbReference type="ARBA" id="ARBA00016797"/>
    </source>
</evidence>
<gene>
    <name evidence="7" type="ORF">HMPREF0322_04478</name>
</gene>
<dbReference type="PATRIC" id="fig|537010.4.peg.4177"/>
<evidence type="ECO:0000313" key="7">
    <source>
        <dbReference type="EMBL" id="EHL04905.1"/>
    </source>
</evidence>
<dbReference type="GO" id="GO:0005829">
    <property type="term" value="C:cytosol"/>
    <property type="evidence" value="ECO:0007669"/>
    <property type="project" value="TreeGrafter"/>
</dbReference>
<keyword evidence="5" id="KW-0249">Electron transport</keyword>
<keyword evidence="4" id="KW-0813">Transport</keyword>